<evidence type="ECO:0000313" key="4">
    <source>
        <dbReference type="Proteomes" id="UP000789390"/>
    </source>
</evidence>
<keyword evidence="2" id="KW-0732">Signal</keyword>
<feature type="chain" id="PRO_5035244894" evidence="2">
    <location>
        <begin position="19"/>
        <end position="535"/>
    </location>
</feature>
<feature type="compositionally biased region" description="Acidic residues" evidence="1">
    <location>
        <begin position="212"/>
        <end position="235"/>
    </location>
</feature>
<accession>A0A8J2RTH7</accession>
<feature type="compositionally biased region" description="Basic and acidic residues" evidence="1">
    <location>
        <begin position="331"/>
        <end position="346"/>
    </location>
</feature>
<organism evidence="3 4">
    <name type="scientific">Daphnia galeata</name>
    <dbReference type="NCBI Taxonomy" id="27404"/>
    <lineage>
        <taxon>Eukaryota</taxon>
        <taxon>Metazoa</taxon>
        <taxon>Ecdysozoa</taxon>
        <taxon>Arthropoda</taxon>
        <taxon>Crustacea</taxon>
        <taxon>Branchiopoda</taxon>
        <taxon>Diplostraca</taxon>
        <taxon>Cladocera</taxon>
        <taxon>Anomopoda</taxon>
        <taxon>Daphniidae</taxon>
        <taxon>Daphnia</taxon>
    </lineage>
</organism>
<gene>
    <name evidence="3" type="ORF">DGAL_LOCUS7500</name>
</gene>
<feature type="region of interest" description="Disordered" evidence="1">
    <location>
        <begin position="331"/>
        <end position="357"/>
    </location>
</feature>
<feature type="compositionally biased region" description="Basic residues" evidence="1">
    <location>
        <begin position="98"/>
        <end position="109"/>
    </location>
</feature>
<comment type="caution">
    <text evidence="3">The sequence shown here is derived from an EMBL/GenBank/DDBJ whole genome shotgun (WGS) entry which is preliminary data.</text>
</comment>
<feature type="compositionally biased region" description="Basic residues" evidence="1">
    <location>
        <begin position="77"/>
        <end position="91"/>
    </location>
</feature>
<feature type="region of interest" description="Disordered" evidence="1">
    <location>
        <begin position="69"/>
        <end position="125"/>
    </location>
</feature>
<evidence type="ECO:0000256" key="2">
    <source>
        <dbReference type="SAM" id="SignalP"/>
    </source>
</evidence>
<feature type="signal peptide" evidence="2">
    <location>
        <begin position="1"/>
        <end position="18"/>
    </location>
</feature>
<feature type="region of interest" description="Disordered" evidence="1">
    <location>
        <begin position="193"/>
        <end position="267"/>
    </location>
</feature>
<feature type="compositionally biased region" description="Basic and acidic residues" evidence="1">
    <location>
        <begin position="193"/>
        <end position="208"/>
    </location>
</feature>
<evidence type="ECO:0000256" key="1">
    <source>
        <dbReference type="SAM" id="MobiDB-lite"/>
    </source>
</evidence>
<feature type="compositionally biased region" description="Low complexity" evidence="1">
    <location>
        <begin position="236"/>
        <end position="248"/>
    </location>
</feature>
<feature type="compositionally biased region" description="Acidic residues" evidence="1">
    <location>
        <begin position="258"/>
        <end position="267"/>
    </location>
</feature>
<dbReference type="EMBL" id="CAKKLH010000146">
    <property type="protein sequence ID" value="CAH0104591.1"/>
    <property type="molecule type" value="Genomic_DNA"/>
</dbReference>
<proteinExistence type="predicted"/>
<keyword evidence="4" id="KW-1185">Reference proteome</keyword>
<protein>
    <submittedName>
        <fullName evidence="3">Uncharacterized protein</fullName>
    </submittedName>
</protein>
<dbReference type="AlphaFoldDB" id="A0A8J2RTH7"/>
<reference evidence="3" key="1">
    <citation type="submission" date="2021-11" db="EMBL/GenBank/DDBJ databases">
        <authorList>
            <person name="Schell T."/>
        </authorList>
    </citation>
    <scope>NUCLEOTIDE SEQUENCE</scope>
    <source>
        <strain evidence="3">M5</strain>
    </source>
</reference>
<dbReference type="Proteomes" id="UP000789390">
    <property type="component" value="Unassembled WGS sequence"/>
</dbReference>
<name>A0A8J2RTH7_9CRUS</name>
<sequence>MRPLFLFFVLLFVTPILSHPNKEKNQESLEDSLLTNATSVFNKNEETKLSVSDRQVESIDVSIEEIPSASTVERNKQSRKKKRPNNKRRQNRINQLRQKSKRPNGRKRRPQNDKKGYGKKSKRPAFKAIRYLARSTNTDKLNEALDEMLEYMSLKLASENSTFSLKLNNFREDMKISPWAFVALNKTEPSEMEGKIHRKRAAAEKETTEVNAADDSDEEDDDDDTNMEGEAEIEIVTESIAEESSTSSDTKEIKTTEEENDDNDDVETVTQIPLDVKQPYKSNATHFYRTQKPSPVVLDDGTIEYNLQLLSENDIKNNNLALTEDYLQDSDGRSAKKLGGKRERGSSRRNSGRPSATVEGIDQIKRKGDVMIGLRGNSSAHVIDAALVIGPLKFLMDKKAGLLLQQSRVSMTSLSARLRMTEVGGKLLGVRLKPTKIRPDEVLVTFRLSEDGRVPTNLETARLVTYLSQEMTKIWNSGYLLRRLKRQFKQLFINDTADSKGAHSKSQDARKLVETLALSAFEVAKATPSEALSDS</sequence>
<dbReference type="OrthoDB" id="6368984at2759"/>
<evidence type="ECO:0000313" key="3">
    <source>
        <dbReference type="EMBL" id="CAH0104591.1"/>
    </source>
</evidence>